<accession>A0AA36DL82</accession>
<organism evidence="2 3">
    <name type="scientific">Cylicocyclus nassatus</name>
    <name type="common">Nematode worm</name>
    <dbReference type="NCBI Taxonomy" id="53992"/>
    <lineage>
        <taxon>Eukaryota</taxon>
        <taxon>Metazoa</taxon>
        <taxon>Ecdysozoa</taxon>
        <taxon>Nematoda</taxon>
        <taxon>Chromadorea</taxon>
        <taxon>Rhabditida</taxon>
        <taxon>Rhabditina</taxon>
        <taxon>Rhabditomorpha</taxon>
        <taxon>Strongyloidea</taxon>
        <taxon>Strongylidae</taxon>
        <taxon>Cylicocyclus</taxon>
    </lineage>
</organism>
<dbReference type="Proteomes" id="UP001176961">
    <property type="component" value="Unassembled WGS sequence"/>
</dbReference>
<keyword evidence="3" id="KW-1185">Reference proteome</keyword>
<evidence type="ECO:0000256" key="1">
    <source>
        <dbReference type="SAM" id="MobiDB-lite"/>
    </source>
</evidence>
<evidence type="ECO:0000313" key="3">
    <source>
        <dbReference type="Proteomes" id="UP001176961"/>
    </source>
</evidence>
<evidence type="ECO:0000313" key="2">
    <source>
        <dbReference type="EMBL" id="CAJ0588840.1"/>
    </source>
</evidence>
<gene>
    <name evidence="2" type="ORF">CYNAS_LOCUS823</name>
</gene>
<feature type="compositionally biased region" description="Acidic residues" evidence="1">
    <location>
        <begin position="60"/>
        <end position="80"/>
    </location>
</feature>
<feature type="region of interest" description="Disordered" evidence="1">
    <location>
        <begin position="34"/>
        <end position="53"/>
    </location>
</feature>
<feature type="region of interest" description="Disordered" evidence="1">
    <location>
        <begin position="60"/>
        <end position="86"/>
    </location>
</feature>
<sequence>MKKKKILNTEVNDKDLQLYNFFVSKVAHKGLKNSDTLQTGRESPVAADGNVDDEEIEAEGIDMEAEEDLNDQASSEDDEEFNPRNVSMAQLERLDAKRIMITRFCAYDQQLFSH</sequence>
<name>A0AA36DL82_CYLNA</name>
<proteinExistence type="predicted"/>
<reference evidence="2" key="1">
    <citation type="submission" date="2023-07" db="EMBL/GenBank/DDBJ databases">
        <authorList>
            <consortium name="CYATHOMIX"/>
        </authorList>
    </citation>
    <scope>NUCLEOTIDE SEQUENCE</scope>
    <source>
        <strain evidence="2">N/A</strain>
    </source>
</reference>
<dbReference type="EMBL" id="CATQJL010000001">
    <property type="protein sequence ID" value="CAJ0588840.1"/>
    <property type="molecule type" value="Genomic_DNA"/>
</dbReference>
<protein>
    <submittedName>
        <fullName evidence="2">Uncharacterized protein</fullName>
    </submittedName>
</protein>
<comment type="caution">
    <text evidence="2">The sequence shown here is derived from an EMBL/GenBank/DDBJ whole genome shotgun (WGS) entry which is preliminary data.</text>
</comment>
<dbReference type="AlphaFoldDB" id="A0AA36DL82"/>